<dbReference type="AlphaFoldDB" id="A0A8X8BL67"/>
<evidence type="ECO:0000256" key="6">
    <source>
        <dbReference type="ARBA" id="ARBA00044953"/>
    </source>
</evidence>
<keyword evidence="3" id="KW-1133">Transmembrane helix</keyword>
<evidence type="ECO:0000256" key="1">
    <source>
        <dbReference type="ARBA" id="ARBA00004167"/>
    </source>
</evidence>
<dbReference type="Pfam" id="PF10223">
    <property type="entry name" value="Menorin_N"/>
    <property type="match status" value="2"/>
</dbReference>
<organism evidence="8 9">
    <name type="scientific">Polypterus senegalus</name>
    <name type="common">Senegal bichir</name>
    <dbReference type="NCBI Taxonomy" id="55291"/>
    <lineage>
        <taxon>Eukaryota</taxon>
        <taxon>Metazoa</taxon>
        <taxon>Chordata</taxon>
        <taxon>Craniata</taxon>
        <taxon>Vertebrata</taxon>
        <taxon>Euteleostomi</taxon>
        <taxon>Actinopterygii</taxon>
        <taxon>Polypteriformes</taxon>
        <taxon>Polypteridae</taxon>
        <taxon>Polypterus</taxon>
    </lineage>
</organism>
<evidence type="ECO:0000256" key="3">
    <source>
        <dbReference type="ARBA" id="ARBA00022989"/>
    </source>
</evidence>
<evidence type="ECO:0000256" key="2">
    <source>
        <dbReference type="ARBA" id="ARBA00022692"/>
    </source>
</evidence>
<evidence type="ECO:0000259" key="7">
    <source>
        <dbReference type="Pfam" id="PF10223"/>
    </source>
</evidence>
<comment type="similarity">
    <text evidence="6">Belongs to the menorin family.</text>
</comment>
<feature type="non-terminal residue" evidence="8">
    <location>
        <position position="1"/>
    </location>
</feature>
<accession>A0A8X8BL67</accession>
<evidence type="ECO:0000256" key="4">
    <source>
        <dbReference type="ARBA" id="ARBA00023136"/>
    </source>
</evidence>
<sequence length="567" mass="64999">MVTLAVVATVIIGSVTVFLINRHNSTDPVPGPPFPTNGDLLDYLMNSGDIQEKDGLLVSWYHAANKKMELQQALNSTALVLEADVNVEGYNTAQETDIPIMAHPPDVYSDNTLQEWLDTVLNTRKGIKLDFKSTESIDPSLDVLLKKSLKVNIDRPVWLNADILHGPNVPQFIDVVNATKFINAIQVKFPDVTISPGWKTLYLPFVPDSVYTRGMMEKMYEIIKELPQQVTFPLQAVMVKQAWPHVSWLLKQSPRYSLTLWQGNADPVTVDDLLFIRDNSQPDQIYYDIYEPVLSMFKEVALKKNRARRFYTGGNLIDYFRPQSSDGFYIEWFHINNKESLESILKGEDGGMIILQVGSMKNHKERIAVEGSETPFRLEECLEMIQSSSKKWGIFLKIKSQKVLNLTLTLLKHLYQNNMLFRPIWINMDISHGRFATLGYIEGEKLVNIINTIFPFVTIAPGWPKEVLKNGYTKQLVEDMLRLFKNVWQDVSFQLEAVPLGKTWLEATRLLQSANRFSVTVEHQHEQGGYYAGFKGLLLSRDENKSRVFYNLPEDYRRSFSRDIFTS</sequence>
<gene>
    <name evidence="8" type="primary">Fam151a</name>
    <name evidence="8" type="ORF">GTO96_0008646</name>
</gene>
<dbReference type="GO" id="GO:0005615">
    <property type="term" value="C:extracellular space"/>
    <property type="evidence" value="ECO:0007669"/>
    <property type="project" value="TreeGrafter"/>
</dbReference>
<dbReference type="Proteomes" id="UP000886611">
    <property type="component" value="Unassembled WGS sequence"/>
</dbReference>
<dbReference type="EMBL" id="JAATIS010004524">
    <property type="protein sequence ID" value="KAG2461908.1"/>
    <property type="molecule type" value="Genomic_DNA"/>
</dbReference>
<feature type="non-terminal residue" evidence="8">
    <location>
        <position position="567"/>
    </location>
</feature>
<keyword evidence="2" id="KW-0812">Transmembrane</keyword>
<protein>
    <recommendedName>
        <fullName evidence="5">Protein FAM151A</fullName>
    </recommendedName>
</protein>
<evidence type="ECO:0000256" key="5">
    <source>
        <dbReference type="ARBA" id="ARBA00044104"/>
    </source>
</evidence>
<keyword evidence="4" id="KW-0472">Membrane</keyword>
<evidence type="ECO:0000313" key="8">
    <source>
        <dbReference type="EMBL" id="KAG2461908.1"/>
    </source>
</evidence>
<comment type="subcellular location">
    <subcellularLocation>
        <location evidence="1">Membrane</location>
        <topology evidence="1">Single-pass membrane protein</topology>
    </subcellularLocation>
</comment>
<keyword evidence="9" id="KW-1185">Reference proteome</keyword>
<dbReference type="PANTHER" id="PTHR21184:SF4">
    <property type="entry name" value="PROTEIN FAM151A"/>
    <property type="match status" value="1"/>
</dbReference>
<dbReference type="PANTHER" id="PTHR21184">
    <property type="entry name" value="MENORIN (DENDRITIC BRANCHING PROTEIN)"/>
    <property type="match status" value="1"/>
</dbReference>
<proteinExistence type="inferred from homology"/>
<name>A0A8X8BL67_POLSE</name>
<dbReference type="InterPro" id="IPR019356">
    <property type="entry name" value="Menorin_dom"/>
</dbReference>
<evidence type="ECO:0000313" key="9">
    <source>
        <dbReference type="Proteomes" id="UP000886611"/>
    </source>
</evidence>
<feature type="domain" description="Menorin-like" evidence="7">
    <location>
        <begin position="326"/>
        <end position="557"/>
    </location>
</feature>
<dbReference type="GO" id="GO:0016020">
    <property type="term" value="C:membrane"/>
    <property type="evidence" value="ECO:0007669"/>
    <property type="project" value="UniProtKB-SubCell"/>
</dbReference>
<comment type="caution">
    <text evidence="8">The sequence shown here is derived from an EMBL/GenBank/DDBJ whole genome shotgun (WGS) entry which is preliminary data.</text>
</comment>
<reference evidence="8 9" key="1">
    <citation type="journal article" date="2021" name="Cell">
        <title>Tracing the genetic footprints of vertebrate landing in non-teleost ray-finned fishes.</title>
        <authorList>
            <person name="Bi X."/>
            <person name="Wang K."/>
            <person name="Yang L."/>
            <person name="Pan H."/>
            <person name="Jiang H."/>
            <person name="Wei Q."/>
            <person name="Fang M."/>
            <person name="Yu H."/>
            <person name="Zhu C."/>
            <person name="Cai Y."/>
            <person name="He Y."/>
            <person name="Gan X."/>
            <person name="Zeng H."/>
            <person name="Yu D."/>
            <person name="Zhu Y."/>
            <person name="Jiang H."/>
            <person name="Qiu Q."/>
            <person name="Yang H."/>
            <person name="Zhang Y.E."/>
            <person name="Wang W."/>
            <person name="Zhu M."/>
            <person name="He S."/>
            <person name="Zhang G."/>
        </authorList>
    </citation>
    <scope>NUCLEOTIDE SEQUENCE [LARGE SCALE GENOMIC DNA]</scope>
    <source>
        <strain evidence="8">Bchr_013</strain>
    </source>
</reference>
<feature type="domain" description="Menorin-like" evidence="7">
    <location>
        <begin position="54"/>
        <end position="293"/>
    </location>
</feature>